<dbReference type="CDD" id="cd06257">
    <property type="entry name" value="DnaJ"/>
    <property type="match status" value="1"/>
</dbReference>
<accession>A0A1F5Z4G2</accession>
<dbReference type="InterPro" id="IPR036869">
    <property type="entry name" value="J_dom_sf"/>
</dbReference>
<evidence type="ECO:0000256" key="1">
    <source>
        <dbReference type="ARBA" id="ARBA00023186"/>
    </source>
</evidence>
<evidence type="ECO:0000313" key="4">
    <source>
        <dbReference type="Proteomes" id="UP000178681"/>
    </source>
</evidence>
<dbReference type="InterPro" id="IPR001623">
    <property type="entry name" value="DnaJ_domain"/>
</dbReference>
<sequence length="305" mass="34527">MPNKKDYYEVLEVPRTATDAEIKKSFRRLAKKYHPDANLGDEGAQENFQEVSEAYGVLSDREKRERYNRIGITADTRERTYPKSTSDVFDFSDSRAEAKRAILRIDETDLALMAALVSARRDGLVEGSVYSVARPPNDQRDRYGQKKDGVSPIVYLVKVVDGKLKVSRSLDDLFEPNLRSETKIGGRSVRQYFDVGQIDCNELRNKGALISPEDDFPPTYFLNLDTIANKIATKKEFETPYDVAIVGEVSRLTDQRGKVGTSWTNRKPPPRSLYLRELPGLVESEMPLVERVRDSSAEIPGRKGL</sequence>
<comment type="caution">
    <text evidence="3">The sequence shown here is derived from an EMBL/GenBank/DDBJ whole genome shotgun (WGS) entry which is preliminary data.</text>
</comment>
<dbReference type="PRINTS" id="PR00625">
    <property type="entry name" value="JDOMAIN"/>
</dbReference>
<dbReference type="SUPFAM" id="SSF46565">
    <property type="entry name" value="Chaperone J-domain"/>
    <property type="match status" value="1"/>
</dbReference>
<dbReference type="Pfam" id="PF00226">
    <property type="entry name" value="DnaJ"/>
    <property type="match status" value="1"/>
</dbReference>
<name>A0A1F5Z4G2_9BACT</name>
<protein>
    <recommendedName>
        <fullName evidence="2">J domain-containing protein</fullName>
    </recommendedName>
</protein>
<evidence type="ECO:0000259" key="2">
    <source>
        <dbReference type="PROSITE" id="PS50076"/>
    </source>
</evidence>
<organism evidence="3 4">
    <name type="scientific">Candidatus Gottesmanbacteria bacterium RIFCSPHIGHO2_01_FULL_42_12</name>
    <dbReference type="NCBI Taxonomy" id="1798377"/>
    <lineage>
        <taxon>Bacteria</taxon>
        <taxon>Candidatus Gottesmaniibacteriota</taxon>
    </lineage>
</organism>
<dbReference type="Gene3D" id="1.10.287.110">
    <property type="entry name" value="DnaJ domain"/>
    <property type="match status" value="1"/>
</dbReference>
<gene>
    <name evidence="3" type="ORF">A2872_01505</name>
</gene>
<proteinExistence type="predicted"/>
<dbReference type="Proteomes" id="UP000178681">
    <property type="component" value="Unassembled WGS sequence"/>
</dbReference>
<dbReference type="SMART" id="SM00271">
    <property type="entry name" value="DnaJ"/>
    <property type="match status" value="1"/>
</dbReference>
<dbReference type="PANTHER" id="PTHR44145">
    <property type="entry name" value="DNAJ HOMOLOG SUBFAMILY A MEMBER 3, MITOCHONDRIAL"/>
    <property type="match status" value="1"/>
</dbReference>
<evidence type="ECO:0000313" key="3">
    <source>
        <dbReference type="EMBL" id="OGG07263.1"/>
    </source>
</evidence>
<dbReference type="EMBL" id="MFJG01000009">
    <property type="protein sequence ID" value="OGG07263.1"/>
    <property type="molecule type" value="Genomic_DNA"/>
</dbReference>
<dbReference type="AlphaFoldDB" id="A0A1F5Z4G2"/>
<dbReference type="PANTHER" id="PTHR44145:SF3">
    <property type="entry name" value="DNAJ HOMOLOG SUBFAMILY A MEMBER 3, MITOCHONDRIAL"/>
    <property type="match status" value="1"/>
</dbReference>
<feature type="domain" description="J" evidence="2">
    <location>
        <begin position="6"/>
        <end position="71"/>
    </location>
</feature>
<keyword evidence="1" id="KW-0143">Chaperone</keyword>
<reference evidence="3 4" key="1">
    <citation type="journal article" date="2016" name="Nat. Commun.">
        <title>Thousands of microbial genomes shed light on interconnected biogeochemical processes in an aquifer system.</title>
        <authorList>
            <person name="Anantharaman K."/>
            <person name="Brown C.T."/>
            <person name="Hug L.A."/>
            <person name="Sharon I."/>
            <person name="Castelle C.J."/>
            <person name="Probst A.J."/>
            <person name="Thomas B.C."/>
            <person name="Singh A."/>
            <person name="Wilkins M.J."/>
            <person name="Karaoz U."/>
            <person name="Brodie E.L."/>
            <person name="Williams K.H."/>
            <person name="Hubbard S.S."/>
            <person name="Banfield J.F."/>
        </authorList>
    </citation>
    <scope>NUCLEOTIDE SEQUENCE [LARGE SCALE GENOMIC DNA]</scope>
</reference>
<dbReference type="STRING" id="1798377.A2872_01505"/>
<dbReference type="InterPro" id="IPR051938">
    <property type="entry name" value="Apopto_cytoskel_mod"/>
</dbReference>
<dbReference type="PROSITE" id="PS50076">
    <property type="entry name" value="DNAJ_2"/>
    <property type="match status" value="1"/>
</dbReference>